<accession>A0A3T4FTR9</accession>
<dbReference type="Pfam" id="PF06163">
    <property type="entry name" value="DUF977"/>
    <property type="match status" value="1"/>
</dbReference>
<comment type="caution">
    <text evidence="1">The sequence shown here is derived from an EMBL/GenBank/DDBJ whole genome shotgun (WGS) entry which is preliminary data.</text>
</comment>
<protein>
    <submittedName>
        <fullName evidence="1">DUF977 family protein</fullName>
    </submittedName>
</protein>
<organism evidence="1">
    <name type="scientific">Salmonella enteritidis</name>
    <dbReference type="NCBI Taxonomy" id="149539"/>
    <lineage>
        <taxon>Bacteria</taxon>
        <taxon>Pseudomonadati</taxon>
        <taxon>Pseudomonadota</taxon>
        <taxon>Gammaproteobacteria</taxon>
        <taxon>Enterobacterales</taxon>
        <taxon>Enterobacteriaceae</taxon>
        <taxon>Salmonella</taxon>
    </lineage>
</organism>
<gene>
    <name evidence="1" type="ORF">DUU06_25180</name>
</gene>
<dbReference type="InterPro" id="IPR010382">
    <property type="entry name" value="DUF977"/>
</dbReference>
<sequence length="131" mass="15245">MSRNYTPAQKAEIQKRLTELVRTHGRMTFGELRKITGLTIFTARHYLEKAESCGDLYQAGRSGIFPSERAFRHWKQKREDARITRFLKTPEGVVSSYDRTRNVICTECRNSVTMQRVLAFSRGHYREAKSA</sequence>
<reference evidence="1" key="1">
    <citation type="submission" date="2018-07" db="EMBL/GenBank/DDBJ databases">
        <authorList>
            <person name="Ashton P.M."/>
            <person name="Dallman T."/>
            <person name="Nair S."/>
            <person name="De Pinna E."/>
            <person name="Peters T."/>
            <person name="Grant K."/>
        </authorList>
    </citation>
    <scope>NUCLEOTIDE SEQUENCE</scope>
    <source>
        <strain evidence="1">245081</strain>
    </source>
</reference>
<dbReference type="EMBL" id="AAGVVM010000088">
    <property type="protein sequence ID" value="EBS5460857.1"/>
    <property type="molecule type" value="Genomic_DNA"/>
</dbReference>
<proteinExistence type="predicted"/>
<name>A0A3T4FTR9_SALEN</name>
<dbReference type="AlphaFoldDB" id="A0A3T4FTR9"/>
<evidence type="ECO:0000313" key="1">
    <source>
        <dbReference type="EMBL" id="EBS5460857.1"/>
    </source>
</evidence>